<name>A0AAW8NL33_9GAMM</name>
<dbReference type="EMBL" id="JAPMLE010000001">
    <property type="protein sequence ID" value="MDR8523567.1"/>
    <property type="molecule type" value="Genomic_DNA"/>
</dbReference>
<evidence type="ECO:0008006" key="5">
    <source>
        <dbReference type="Google" id="ProtNLM"/>
    </source>
</evidence>
<reference evidence="2 4" key="1">
    <citation type="journal article" date="2022" name="bioRxiv">
        <title>Prophages regulate Shewanella fidelis 3313 motility and biofilm formation: implications for gut colonization dynamics in Ciona robusta.</title>
        <authorList>
            <person name="Natarajan O."/>
            <person name="Gibboney S.L."/>
            <person name="Young M.N."/>
            <person name="Lim S.J."/>
            <person name="Pluta N."/>
            <person name="Atkinson C.G."/>
            <person name="Leigh B.A."/>
            <person name="Liberti A."/>
            <person name="Kees E.D."/>
            <person name="Breitbart M."/>
            <person name="Gralnick J.A."/>
            <person name="Dishaw L.J."/>
        </authorList>
    </citation>
    <scope>NUCLEOTIDE SEQUENCE [LARGE SCALE GENOMIC DNA]</scope>
    <source>
        <strain evidence="2 4">JG4066</strain>
    </source>
</reference>
<reference evidence="1" key="2">
    <citation type="submission" date="2022-11" db="EMBL/GenBank/DDBJ databases">
        <title>Prophages regulate Shewanella fidelis motility and biofilm formation: implications for gut colonization dynamics in Ciona robusta.</title>
        <authorList>
            <person name="Natarajan O."/>
            <person name="Gibboney S.L."/>
            <person name="Young M.N."/>
            <person name="Lim S.J."/>
            <person name="Pluta N."/>
            <person name="Atkinson C.G.F."/>
            <person name="Leigh B.A."/>
            <person name="Liberti A."/>
            <person name="Kees E."/>
            <person name="Breitbart M."/>
            <person name="Gralnick J."/>
            <person name="Dishaw L.J."/>
        </authorList>
    </citation>
    <scope>NUCLEOTIDE SEQUENCE</scope>
    <source>
        <strain evidence="1">3313</strain>
    </source>
</reference>
<dbReference type="Proteomes" id="UP001271263">
    <property type="component" value="Unassembled WGS sequence"/>
</dbReference>
<dbReference type="PROSITE" id="PS51257">
    <property type="entry name" value="PROKAR_LIPOPROTEIN"/>
    <property type="match status" value="1"/>
</dbReference>
<proteinExistence type="predicted"/>
<gene>
    <name evidence="1" type="ORF">OS133_07690</name>
    <name evidence="2" type="ORF">OS134_08025</name>
</gene>
<dbReference type="AlphaFoldDB" id="A0AAW8NL33"/>
<comment type="caution">
    <text evidence="1">The sequence shown here is derived from an EMBL/GenBank/DDBJ whole genome shotgun (WGS) entry which is preliminary data.</text>
</comment>
<keyword evidence="4" id="KW-1185">Reference proteome</keyword>
<dbReference type="InterPro" id="IPR019734">
    <property type="entry name" value="TPR_rpt"/>
</dbReference>
<sequence>MQRIVVFCLLLLTQACQVSPQANHVVELPDLEQYKLESKHNVPSIESMYQLSEAQKKQLHLFVNKASISTLPKHVQAFKFLQTRLVNFDFEGENYFASESLALGQGNCMALAMLTYAVAKELGIDINFQVMHTIPVLLDVSDKLAITSDHVRSFLYLKDEEKQKGYFNPTNRIVIDYFPDRYDRGGKLISESEFFAMFYRNLAADALVENNFDYAYLLLKQAVTLAPEYGPAINMLAVLSRKQGYQPLAEALYQYGLEVSDDKVTLLNNYHVLLVKQGRVSEAKSIKDKILLSNDQNPYIWYLQARDAIAANDFYSAKIYLKKFIKNASYYHKAYYDLAQVHFQLGEPQQAKKAISLALTHSSSSEDKDVYLAKLNWLTSLQ</sequence>
<dbReference type="Gene3D" id="1.25.40.10">
    <property type="entry name" value="Tetratricopeptide repeat domain"/>
    <property type="match status" value="1"/>
</dbReference>
<evidence type="ECO:0000313" key="3">
    <source>
        <dbReference type="Proteomes" id="UP001259340"/>
    </source>
</evidence>
<evidence type="ECO:0000313" key="4">
    <source>
        <dbReference type="Proteomes" id="UP001271263"/>
    </source>
</evidence>
<protein>
    <recommendedName>
        <fullName evidence="5">Tetratricopeptide repeat protein</fullName>
    </recommendedName>
</protein>
<accession>A0AAW8NL33</accession>
<dbReference type="Proteomes" id="UP001259340">
    <property type="component" value="Unassembled WGS sequence"/>
</dbReference>
<dbReference type="InterPro" id="IPR011990">
    <property type="entry name" value="TPR-like_helical_dom_sf"/>
</dbReference>
<evidence type="ECO:0000313" key="2">
    <source>
        <dbReference type="EMBL" id="MDW4823998.1"/>
    </source>
</evidence>
<dbReference type="SUPFAM" id="SSF48452">
    <property type="entry name" value="TPR-like"/>
    <property type="match status" value="1"/>
</dbReference>
<dbReference type="EMBL" id="JAPMLD010000002">
    <property type="protein sequence ID" value="MDW4823998.1"/>
    <property type="molecule type" value="Genomic_DNA"/>
</dbReference>
<dbReference type="SMART" id="SM00028">
    <property type="entry name" value="TPR"/>
    <property type="match status" value="2"/>
</dbReference>
<dbReference type="RefSeq" id="WP_310654497.1">
    <property type="nucleotide sequence ID" value="NZ_JAPMLA010000001.1"/>
</dbReference>
<organism evidence="1 3">
    <name type="scientific">Shewanella fidelis</name>
    <dbReference type="NCBI Taxonomy" id="173509"/>
    <lineage>
        <taxon>Bacteria</taxon>
        <taxon>Pseudomonadati</taxon>
        <taxon>Pseudomonadota</taxon>
        <taxon>Gammaproteobacteria</taxon>
        <taxon>Alteromonadales</taxon>
        <taxon>Shewanellaceae</taxon>
        <taxon>Shewanella</taxon>
    </lineage>
</organism>
<evidence type="ECO:0000313" key="1">
    <source>
        <dbReference type="EMBL" id="MDR8523567.1"/>
    </source>
</evidence>